<dbReference type="PANTHER" id="PTHR37542">
    <property type="entry name" value="HELO DOMAIN-CONTAINING PROTEIN-RELATED"/>
    <property type="match status" value="1"/>
</dbReference>
<dbReference type="EMBL" id="ML995827">
    <property type="protein sequence ID" value="KAF2770188.1"/>
    <property type="molecule type" value="Genomic_DNA"/>
</dbReference>
<evidence type="ECO:0000313" key="3">
    <source>
        <dbReference type="EMBL" id="KAF2770188.1"/>
    </source>
</evidence>
<dbReference type="OrthoDB" id="1911848at2759"/>
<feature type="region of interest" description="Disordered" evidence="1">
    <location>
        <begin position="153"/>
        <end position="172"/>
    </location>
</feature>
<dbReference type="Gene3D" id="1.20.120.1020">
    <property type="entry name" value="Prion-inhibition and propagation, HeLo domain"/>
    <property type="match status" value="1"/>
</dbReference>
<dbReference type="Proteomes" id="UP000799436">
    <property type="component" value="Unassembled WGS sequence"/>
</dbReference>
<accession>A0A6G1LCP4</accession>
<feature type="compositionally biased region" description="Basic and acidic residues" evidence="1">
    <location>
        <begin position="159"/>
        <end position="172"/>
    </location>
</feature>
<dbReference type="InterPro" id="IPR029498">
    <property type="entry name" value="HeLo_dom"/>
</dbReference>
<evidence type="ECO:0000259" key="2">
    <source>
        <dbReference type="PROSITE" id="PS50011"/>
    </source>
</evidence>
<dbReference type="InterPro" id="IPR000719">
    <property type="entry name" value="Prot_kinase_dom"/>
</dbReference>
<dbReference type="SUPFAM" id="SSF56112">
    <property type="entry name" value="Protein kinase-like (PK-like)"/>
    <property type="match status" value="1"/>
</dbReference>
<reference evidence="3" key="1">
    <citation type="journal article" date="2020" name="Stud. Mycol.">
        <title>101 Dothideomycetes genomes: a test case for predicting lifestyles and emergence of pathogens.</title>
        <authorList>
            <person name="Haridas S."/>
            <person name="Albert R."/>
            <person name="Binder M."/>
            <person name="Bloem J."/>
            <person name="Labutti K."/>
            <person name="Salamov A."/>
            <person name="Andreopoulos B."/>
            <person name="Baker S."/>
            <person name="Barry K."/>
            <person name="Bills G."/>
            <person name="Bluhm B."/>
            <person name="Cannon C."/>
            <person name="Castanera R."/>
            <person name="Culley D."/>
            <person name="Daum C."/>
            <person name="Ezra D."/>
            <person name="Gonzalez J."/>
            <person name="Henrissat B."/>
            <person name="Kuo A."/>
            <person name="Liang C."/>
            <person name="Lipzen A."/>
            <person name="Lutzoni F."/>
            <person name="Magnuson J."/>
            <person name="Mondo S."/>
            <person name="Nolan M."/>
            <person name="Ohm R."/>
            <person name="Pangilinan J."/>
            <person name="Park H.-J."/>
            <person name="Ramirez L."/>
            <person name="Alfaro M."/>
            <person name="Sun H."/>
            <person name="Tritt A."/>
            <person name="Yoshinaga Y."/>
            <person name="Zwiers L.-H."/>
            <person name="Turgeon B."/>
            <person name="Goodwin S."/>
            <person name="Spatafora J."/>
            <person name="Crous P."/>
            <person name="Grigoriev I."/>
        </authorList>
    </citation>
    <scope>NUCLEOTIDE SEQUENCE</scope>
    <source>
        <strain evidence="3">CBS 116005</strain>
    </source>
</reference>
<feature type="compositionally biased region" description="Basic and acidic residues" evidence="1">
    <location>
        <begin position="759"/>
        <end position="778"/>
    </location>
</feature>
<sequence length="806" mass="89058">MVLHTPRSDLDSIISKVAMDPTTAASLGLAGVSLIIQVFQGAATGFQWLEDAISADEESRLFSTQLRIEYARLRDWGVVSGLLEQETLREFERTTEHNRTVIVSILVELDYRLRNLRSKQVRYETLRHSSDARPTFMETSDLLEADEHTTHAPRLAFSGRREEDDESRAAHTDAKPLAGIQGLLDIQSELQPKQRMGTVIKSNIKALARGSLVIAKEPRRLLWAVRDKSICSQQIAIVQRLVGALHETLGNDRMQILLATSRQTKLGVIALTEKVTELESLLRAIQGPVDRISDRMPSISSTTVVASDSDNHPASTVSNSGPDTHFITLLEKTIAFKIKVKRATSDPDAYTANAKVPYGPAFKGLELHTGYPYVGRDAEIRTLATWKETSVFVEWRTYDPEIQEQGPGQATRGPSRATEARVAELTRLLHIAERPHEFCVPRLVGYFPQRTHNRFGLVFEAPEEARSAIPLSLYSMLGTGSLSLESRVRIANQLAQCLLLFHAVDWLHKGLKSTSVLFFSGNGKHFDQIYVSGFEYSREAVSGVRSITGPTDDPEWRLYVDPLYISRRAQGFKRQYDIYSLGIILIEIAHWRSIKEILLDPVSAGSGKGDAVLGAASDGSDTQALPTDLQRLQLAQMNAPDVRARILDQKNGILDHVQNVMGRKYRSAVEVCIVGMPAFGFEQDADTITLHYSGDPLSSVAESNCGILRASVEEDLAVKTDRKVSEDLAVLVGDPDACHSDEGEMRSEREPAAGTNQKVSEELPLSKDDTDNGHPDGVEAKSGVIAALLQQEFIRLVIGPVNSIDV</sequence>
<dbReference type="Gene3D" id="1.10.510.10">
    <property type="entry name" value="Transferase(Phosphotransferase) domain 1"/>
    <property type="match status" value="1"/>
</dbReference>
<dbReference type="GO" id="GO:0004672">
    <property type="term" value="F:protein kinase activity"/>
    <property type="evidence" value="ECO:0007669"/>
    <property type="project" value="InterPro"/>
</dbReference>
<dbReference type="GO" id="GO:0005524">
    <property type="term" value="F:ATP binding"/>
    <property type="evidence" value="ECO:0007669"/>
    <property type="project" value="InterPro"/>
</dbReference>
<feature type="domain" description="Protein kinase" evidence="2">
    <location>
        <begin position="347"/>
        <end position="654"/>
    </location>
</feature>
<dbReference type="InterPro" id="IPR011009">
    <property type="entry name" value="Kinase-like_dom_sf"/>
</dbReference>
<organism evidence="3 4">
    <name type="scientific">Teratosphaeria nubilosa</name>
    <dbReference type="NCBI Taxonomy" id="161662"/>
    <lineage>
        <taxon>Eukaryota</taxon>
        <taxon>Fungi</taxon>
        <taxon>Dikarya</taxon>
        <taxon>Ascomycota</taxon>
        <taxon>Pezizomycotina</taxon>
        <taxon>Dothideomycetes</taxon>
        <taxon>Dothideomycetidae</taxon>
        <taxon>Mycosphaerellales</taxon>
        <taxon>Teratosphaeriaceae</taxon>
        <taxon>Teratosphaeria</taxon>
    </lineage>
</organism>
<evidence type="ECO:0000313" key="4">
    <source>
        <dbReference type="Proteomes" id="UP000799436"/>
    </source>
</evidence>
<feature type="region of interest" description="Disordered" evidence="1">
    <location>
        <begin position="735"/>
        <end position="778"/>
    </location>
</feature>
<dbReference type="InterPro" id="IPR038305">
    <property type="entry name" value="HeLo_sf"/>
</dbReference>
<proteinExistence type="predicted"/>
<feature type="compositionally biased region" description="Basic and acidic residues" evidence="1">
    <location>
        <begin position="736"/>
        <end position="751"/>
    </location>
</feature>
<dbReference type="PROSITE" id="PS50011">
    <property type="entry name" value="PROTEIN_KINASE_DOM"/>
    <property type="match status" value="1"/>
</dbReference>
<dbReference type="AlphaFoldDB" id="A0A6G1LCP4"/>
<dbReference type="PANTHER" id="PTHR37542:SF1">
    <property type="entry name" value="PRION-INHIBITION AND PROPAGATION HELO DOMAIN-CONTAINING PROTEIN"/>
    <property type="match status" value="1"/>
</dbReference>
<protein>
    <recommendedName>
        <fullName evidence="2">Protein kinase domain-containing protein</fullName>
    </recommendedName>
</protein>
<keyword evidence="4" id="KW-1185">Reference proteome</keyword>
<evidence type="ECO:0000256" key="1">
    <source>
        <dbReference type="SAM" id="MobiDB-lite"/>
    </source>
</evidence>
<name>A0A6G1LCP4_9PEZI</name>
<gene>
    <name evidence="3" type="ORF">EJ03DRAFT_373804</name>
</gene>
<dbReference type="Pfam" id="PF14479">
    <property type="entry name" value="HeLo"/>
    <property type="match status" value="1"/>
</dbReference>